<evidence type="ECO:0000256" key="6">
    <source>
        <dbReference type="ARBA" id="ARBA00023002"/>
    </source>
</evidence>
<dbReference type="GO" id="GO:0016491">
    <property type="term" value="F:oxidoreductase activity"/>
    <property type="evidence" value="ECO:0007669"/>
    <property type="project" value="UniProtKB-KW"/>
</dbReference>
<evidence type="ECO:0000256" key="5">
    <source>
        <dbReference type="ARBA" id="ARBA00022729"/>
    </source>
</evidence>
<dbReference type="PANTHER" id="PTHR43742:SF9">
    <property type="entry name" value="TETRATHIONATE REDUCTASE SUBUNIT A"/>
    <property type="match status" value="1"/>
</dbReference>
<dbReference type="NCBIfam" id="TIGR01409">
    <property type="entry name" value="TAT_signal_seq"/>
    <property type="match status" value="1"/>
</dbReference>
<evidence type="ECO:0000256" key="7">
    <source>
        <dbReference type="ARBA" id="ARBA00023004"/>
    </source>
</evidence>
<keyword evidence="11" id="KW-1185">Reference proteome</keyword>
<dbReference type="InterPro" id="IPR006311">
    <property type="entry name" value="TAT_signal"/>
</dbReference>
<evidence type="ECO:0000259" key="9">
    <source>
        <dbReference type="PROSITE" id="PS51669"/>
    </source>
</evidence>
<dbReference type="Gene3D" id="2.40.40.20">
    <property type="match status" value="1"/>
</dbReference>
<keyword evidence="3" id="KW-0500">Molybdenum</keyword>
<keyword evidence="4" id="KW-0479">Metal-binding</keyword>
<comment type="caution">
    <text evidence="10">The sequence shown here is derived from an EMBL/GenBank/DDBJ whole genome shotgun (WGS) entry which is preliminary data.</text>
</comment>
<dbReference type="PROSITE" id="PS51669">
    <property type="entry name" value="4FE4S_MOW_BIS_MGD"/>
    <property type="match status" value="1"/>
</dbReference>
<evidence type="ECO:0000256" key="1">
    <source>
        <dbReference type="ARBA" id="ARBA00010312"/>
    </source>
</evidence>
<dbReference type="PATRIC" id="fig|1544798.3.peg.705"/>
<proteinExistence type="inferred from homology"/>
<keyword evidence="8" id="KW-0411">Iron-sulfur</keyword>
<dbReference type="Pfam" id="PF00384">
    <property type="entry name" value="Molybdopterin"/>
    <property type="match status" value="1"/>
</dbReference>
<sequence>MKTRRDFIKISTAGAGAAAISFKALGSKGFGLFESKTEGPVSDEDLTPYPTYCEVCFWKCAAWAYVDKNGTIRKVVGNKNDPHCNGRLCPRGTGGVGMVYDEDRLKTPLIRDTRKDGTQYFREATWDEALNKVADKMKEVKEKYGPEAFGLFNHGTPGGHFHHLLRAYGSESNAEPAFANCRGPRSSAYFSTFGAYVGSPECTDIRDTKCLVLIGSHLGENMHNSQVQEMSDAIDNGATIITVDPRFSTAAAHSNHWLPIKPSTDIALLMAWIHVLIYEGLYDKDYVEQYTFGLDYLKDHVKNMTPEWAYGITTIEPEEIRRTARAMADAAPAVIIHPGRHVVWYGDDTQRGRAMAILTALLGSWGKRGGLYFPEGVSVPAYPHPHFPEPKWTWKDWNAGRYPLATMGITTEALKASIPRYNYKHQLKAWLVAGTNLPLSMPDKPLFKEAADSVEFIAVMDTMPMDITGYADVIFPEATYLERYDVIRSAANREPNIALRMPAIEPKYDSKPGWWIAKQIGERLGLHDYFNYDDYSEVIDWQLKQLGTSLEEMKKIGVKKYPRKTGPLYLGDGEDYDFNTTTGKIELYSVDFADHGFDPIPNYTKHPEPPQNFYRLIYGRAPMHTFSRTSNNPHLSDLMSENSVWVNPKVADLWGLKNGQEVWLKNQDDAITSFPVKVRVTERIRWDSVYMVHGFGHKNKKLSRAFGKGAADTEMITNVAVDPIMGGTGMRGNFITFLTEDPALEEKEVKA</sequence>
<dbReference type="EMBL" id="JRHC01000001">
    <property type="protein sequence ID" value="KJF44543.1"/>
    <property type="molecule type" value="Genomic_DNA"/>
</dbReference>
<dbReference type="SMART" id="SM00926">
    <property type="entry name" value="Molybdop_Fe4S4"/>
    <property type="match status" value="1"/>
</dbReference>
<dbReference type="InterPro" id="IPR050612">
    <property type="entry name" value="Prok_Mopterin_Oxidored"/>
</dbReference>
<dbReference type="AlphaFoldDB" id="A0A0D8JFD1"/>
<dbReference type="Pfam" id="PF01568">
    <property type="entry name" value="Molydop_binding"/>
    <property type="match status" value="1"/>
</dbReference>
<organism evidence="10 11">
    <name type="scientific">Draconibacterium sediminis</name>
    <dbReference type="NCBI Taxonomy" id="1544798"/>
    <lineage>
        <taxon>Bacteria</taxon>
        <taxon>Pseudomonadati</taxon>
        <taxon>Bacteroidota</taxon>
        <taxon>Bacteroidia</taxon>
        <taxon>Marinilabiliales</taxon>
        <taxon>Prolixibacteraceae</taxon>
        <taxon>Draconibacterium</taxon>
    </lineage>
</organism>
<name>A0A0D8JFD1_9BACT</name>
<keyword evidence="6" id="KW-0560">Oxidoreductase</keyword>
<dbReference type="Gene3D" id="3.40.50.740">
    <property type="match status" value="1"/>
</dbReference>
<keyword evidence="7" id="KW-0408">Iron</keyword>
<dbReference type="STRING" id="1544798.LH29_03425"/>
<dbReference type="SUPFAM" id="SSF53706">
    <property type="entry name" value="Formate dehydrogenase/DMSO reductase, domains 1-3"/>
    <property type="match status" value="1"/>
</dbReference>
<dbReference type="InterPro" id="IPR006963">
    <property type="entry name" value="Mopterin_OxRdtase_4Fe-4S_dom"/>
</dbReference>
<dbReference type="Gene3D" id="3.40.228.10">
    <property type="entry name" value="Dimethylsulfoxide Reductase, domain 2"/>
    <property type="match status" value="1"/>
</dbReference>
<dbReference type="SUPFAM" id="SSF50692">
    <property type="entry name" value="ADC-like"/>
    <property type="match status" value="1"/>
</dbReference>
<dbReference type="GO" id="GO:0051539">
    <property type="term" value="F:4 iron, 4 sulfur cluster binding"/>
    <property type="evidence" value="ECO:0007669"/>
    <property type="project" value="UniProtKB-KW"/>
</dbReference>
<dbReference type="InterPro" id="IPR019546">
    <property type="entry name" value="TAT_signal_bac_arc"/>
</dbReference>
<dbReference type="CDD" id="cd02778">
    <property type="entry name" value="MopB_CT_Thiosulfate-R-like"/>
    <property type="match status" value="1"/>
</dbReference>
<dbReference type="RefSeq" id="WP_045026090.1">
    <property type="nucleotide sequence ID" value="NZ_JRHC01000001.1"/>
</dbReference>
<reference evidence="10 11" key="1">
    <citation type="submission" date="2014-09" db="EMBL/GenBank/DDBJ databases">
        <title>Draft Genome Sequence of Draconibacterium sp. JN14CK-3.</title>
        <authorList>
            <person name="Dong C."/>
            <person name="Lai Q."/>
            <person name="Shao Z."/>
        </authorList>
    </citation>
    <scope>NUCLEOTIDE SEQUENCE [LARGE SCALE GENOMIC DNA]</scope>
    <source>
        <strain evidence="10 11">JN14CK-3</strain>
    </source>
</reference>
<comment type="similarity">
    <text evidence="1">Belongs to the prokaryotic molybdopterin-containing oxidoreductase family.</text>
</comment>
<dbReference type="InterPro" id="IPR006656">
    <property type="entry name" value="Mopterin_OxRdtase"/>
</dbReference>
<evidence type="ECO:0000256" key="3">
    <source>
        <dbReference type="ARBA" id="ARBA00022505"/>
    </source>
</evidence>
<protein>
    <submittedName>
        <fullName evidence="10">Nitrate reductase</fullName>
    </submittedName>
</protein>
<dbReference type="Proteomes" id="UP000032544">
    <property type="component" value="Unassembled WGS sequence"/>
</dbReference>
<evidence type="ECO:0000256" key="8">
    <source>
        <dbReference type="ARBA" id="ARBA00023014"/>
    </source>
</evidence>
<keyword evidence="2" id="KW-0004">4Fe-4S</keyword>
<dbReference type="OrthoDB" id="9792592at2"/>
<dbReference type="InterPro" id="IPR006657">
    <property type="entry name" value="MoPterin_dinucl-bd_dom"/>
</dbReference>
<evidence type="ECO:0000313" key="10">
    <source>
        <dbReference type="EMBL" id="KJF44543.1"/>
    </source>
</evidence>
<dbReference type="InterPro" id="IPR009010">
    <property type="entry name" value="Asp_de-COase-like_dom_sf"/>
</dbReference>
<dbReference type="Gene3D" id="2.20.25.90">
    <property type="entry name" value="ADC-like domains"/>
    <property type="match status" value="1"/>
</dbReference>
<accession>A0A0D8JFD1</accession>
<dbReference type="PROSITE" id="PS51318">
    <property type="entry name" value="TAT"/>
    <property type="match status" value="1"/>
</dbReference>
<evidence type="ECO:0000256" key="4">
    <source>
        <dbReference type="ARBA" id="ARBA00022723"/>
    </source>
</evidence>
<evidence type="ECO:0000256" key="2">
    <source>
        <dbReference type="ARBA" id="ARBA00022485"/>
    </source>
</evidence>
<dbReference type="Gene3D" id="3.30.2070.10">
    <property type="entry name" value="Formate dehydrogenase/DMSO reductase"/>
    <property type="match status" value="1"/>
</dbReference>
<dbReference type="GO" id="GO:0043546">
    <property type="term" value="F:molybdopterin cofactor binding"/>
    <property type="evidence" value="ECO:0007669"/>
    <property type="project" value="InterPro"/>
</dbReference>
<dbReference type="Pfam" id="PF04879">
    <property type="entry name" value="Molybdop_Fe4S4"/>
    <property type="match status" value="1"/>
</dbReference>
<keyword evidence="5" id="KW-0732">Signal</keyword>
<feature type="domain" description="4Fe-4S Mo/W bis-MGD-type" evidence="9">
    <location>
        <begin position="46"/>
        <end position="103"/>
    </location>
</feature>
<dbReference type="PANTHER" id="PTHR43742">
    <property type="entry name" value="TRIMETHYLAMINE-N-OXIDE REDUCTASE"/>
    <property type="match status" value="1"/>
</dbReference>
<dbReference type="GO" id="GO:0046872">
    <property type="term" value="F:metal ion binding"/>
    <property type="evidence" value="ECO:0007669"/>
    <property type="project" value="UniProtKB-KW"/>
</dbReference>
<evidence type="ECO:0000313" key="11">
    <source>
        <dbReference type="Proteomes" id="UP000032544"/>
    </source>
</evidence>
<gene>
    <name evidence="10" type="ORF">LH29_03425</name>
</gene>